<evidence type="ECO:0000313" key="3">
    <source>
        <dbReference type="RefSeq" id="XP_026733758.1"/>
    </source>
</evidence>
<evidence type="ECO:0000256" key="1">
    <source>
        <dbReference type="SAM" id="MobiDB-lite"/>
    </source>
</evidence>
<feature type="region of interest" description="Disordered" evidence="1">
    <location>
        <begin position="1"/>
        <end position="24"/>
    </location>
</feature>
<proteinExistence type="predicted"/>
<keyword evidence="2" id="KW-1185">Reference proteome</keyword>
<organism evidence="2 3">
    <name type="scientific">Trichoplusia ni</name>
    <name type="common">Cabbage looper</name>
    <dbReference type="NCBI Taxonomy" id="7111"/>
    <lineage>
        <taxon>Eukaryota</taxon>
        <taxon>Metazoa</taxon>
        <taxon>Ecdysozoa</taxon>
        <taxon>Arthropoda</taxon>
        <taxon>Hexapoda</taxon>
        <taxon>Insecta</taxon>
        <taxon>Pterygota</taxon>
        <taxon>Neoptera</taxon>
        <taxon>Endopterygota</taxon>
        <taxon>Lepidoptera</taxon>
        <taxon>Glossata</taxon>
        <taxon>Ditrysia</taxon>
        <taxon>Noctuoidea</taxon>
        <taxon>Noctuidae</taxon>
        <taxon>Plusiinae</taxon>
        <taxon>Trichoplusia</taxon>
    </lineage>
</organism>
<evidence type="ECO:0000313" key="2">
    <source>
        <dbReference type="Proteomes" id="UP000322000"/>
    </source>
</evidence>
<feature type="region of interest" description="Disordered" evidence="1">
    <location>
        <begin position="106"/>
        <end position="133"/>
    </location>
</feature>
<feature type="compositionally biased region" description="Basic and acidic residues" evidence="1">
    <location>
        <begin position="69"/>
        <end position="80"/>
    </location>
</feature>
<feature type="compositionally biased region" description="Low complexity" evidence="1">
    <location>
        <begin position="121"/>
        <end position="131"/>
    </location>
</feature>
<feature type="compositionally biased region" description="Basic and acidic residues" evidence="1">
    <location>
        <begin position="106"/>
        <end position="118"/>
    </location>
</feature>
<sequence length="161" mass="18057">MCMPDFLPVHPGRTSPEPEHQDEQMQQIIAELERTRSELFTERSRRSRVEEELSVAREAHTQLRAELARVRRATREDSHASDAATPRSSDSEATIAKLKNQIKKLKEELSSSQEEARQLRGRQGAAAAGLRRASRVAETSLRELLAGLEQLKTLSTSLDGT</sequence>
<accession>A0A7E5VZH5</accession>
<dbReference type="AlphaFoldDB" id="A0A7E5VZH5"/>
<gene>
    <name evidence="3" type="primary">LOC113498055</name>
</gene>
<protein>
    <submittedName>
        <fullName evidence="3">Uncharacterized protein LOC113498055 isoform X2</fullName>
    </submittedName>
</protein>
<dbReference type="RefSeq" id="XP_026733758.1">
    <property type="nucleotide sequence ID" value="XM_026877957.1"/>
</dbReference>
<name>A0A7E5VZH5_TRINI</name>
<dbReference type="Proteomes" id="UP000322000">
    <property type="component" value="Chromosome 10"/>
</dbReference>
<dbReference type="GeneID" id="113498055"/>
<reference evidence="3" key="1">
    <citation type="submission" date="2025-08" db="UniProtKB">
        <authorList>
            <consortium name="RefSeq"/>
        </authorList>
    </citation>
    <scope>IDENTIFICATION</scope>
</reference>
<feature type="region of interest" description="Disordered" evidence="1">
    <location>
        <begin position="69"/>
        <end position="94"/>
    </location>
</feature>